<dbReference type="Pfam" id="PF03358">
    <property type="entry name" value="FMN_red"/>
    <property type="match status" value="1"/>
</dbReference>
<evidence type="ECO:0000313" key="3">
    <source>
        <dbReference type="EMBL" id="MCX7569028.1"/>
    </source>
</evidence>
<comment type="caution">
    <text evidence="3">The sequence shown here is derived from an EMBL/GenBank/DDBJ whole genome shotgun (WGS) entry which is preliminary data.</text>
</comment>
<evidence type="ECO:0000259" key="2">
    <source>
        <dbReference type="PROSITE" id="PS50902"/>
    </source>
</evidence>
<dbReference type="InterPro" id="IPR005025">
    <property type="entry name" value="FMN_Rdtase-like_dom"/>
</dbReference>
<dbReference type="InterPro" id="IPR008254">
    <property type="entry name" value="Flavodoxin/NO_synth"/>
</dbReference>
<dbReference type="SUPFAM" id="SSF52218">
    <property type="entry name" value="Flavoproteins"/>
    <property type="match status" value="1"/>
</dbReference>
<dbReference type="PANTHER" id="PTHR30543:SF21">
    <property type="entry name" value="NAD(P)H-DEPENDENT FMN REDUCTASE LOT6"/>
    <property type="match status" value="1"/>
</dbReference>
<dbReference type="InterPro" id="IPR029039">
    <property type="entry name" value="Flavoprotein-like_sf"/>
</dbReference>
<accession>A0ABT3WWH4</accession>
<dbReference type="Proteomes" id="UP001208017">
    <property type="component" value="Unassembled WGS sequence"/>
</dbReference>
<sequence length="180" mass="19331">MKIVALVGSLKQDSITAKAVQVAAAASRREGVEVVFWDLKEKPLHIYDPSDAENYSKGHVPEFVALFDQADGFLLGSPEYHNSVSGVFKNALDFVGYNQFSGKPVGLIASGGGPVATNTLNTMMTIIRSLHGYLSPHFGAVPGGTQFNPDGTFSDEKLQERFEAIGKDVARLVKLFAAAK</sequence>
<keyword evidence="4" id="KW-1185">Reference proteome</keyword>
<reference evidence="3 4" key="1">
    <citation type="submission" date="2022-11" db="EMBL/GenBank/DDBJ databases">
        <title>Study of microbial diversity in lake waters.</title>
        <authorList>
            <person name="Zhang J."/>
        </authorList>
    </citation>
    <scope>NUCLEOTIDE SEQUENCE [LARGE SCALE GENOMIC DNA]</scope>
    <source>
        <strain evidence="3 4">DT12</strain>
    </source>
</reference>
<gene>
    <name evidence="3" type="ORF">OS242_03500</name>
</gene>
<dbReference type="RefSeq" id="WP_267150257.1">
    <property type="nucleotide sequence ID" value="NZ_JAPMLT010000001.1"/>
</dbReference>
<dbReference type="PROSITE" id="PS50902">
    <property type="entry name" value="FLAVODOXIN_LIKE"/>
    <property type="match status" value="1"/>
</dbReference>
<proteinExistence type="inferred from homology"/>
<dbReference type="Gene3D" id="3.40.50.360">
    <property type="match status" value="1"/>
</dbReference>
<dbReference type="EMBL" id="JAPMLT010000001">
    <property type="protein sequence ID" value="MCX7569028.1"/>
    <property type="molecule type" value="Genomic_DNA"/>
</dbReference>
<feature type="domain" description="Flavodoxin-like" evidence="2">
    <location>
        <begin position="4"/>
        <end position="170"/>
    </location>
</feature>
<dbReference type="PANTHER" id="PTHR30543">
    <property type="entry name" value="CHROMATE REDUCTASE"/>
    <property type="match status" value="1"/>
</dbReference>
<evidence type="ECO:0000256" key="1">
    <source>
        <dbReference type="ARBA" id="ARBA00009428"/>
    </source>
</evidence>
<name>A0ABT3WWH4_9BACL</name>
<organism evidence="3 4">
    <name type="scientific">Tumebacillus lacus</name>
    <dbReference type="NCBI Taxonomy" id="2995335"/>
    <lineage>
        <taxon>Bacteria</taxon>
        <taxon>Bacillati</taxon>
        <taxon>Bacillota</taxon>
        <taxon>Bacilli</taxon>
        <taxon>Bacillales</taxon>
        <taxon>Alicyclobacillaceae</taxon>
        <taxon>Tumebacillus</taxon>
    </lineage>
</organism>
<evidence type="ECO:0000313" key="4">
    <source>
        <dbReference type="Proteomes" id="UP001208017"/>
    </source>
</evidence>
<protein>
    <submittedName>
        <fullName evidence="3">NAD(P)H-dependent oxidoreductase</fullName>
    </submittedName>
</protein>
<comment type="similarity">
    <text evidence="1">Belongs to the azoreductase type 2 family.</text>
</comment>
<dbReference type="InterPro" id="IPR050712">
    <property type="entry name" value="NAD(P)H-dep_reductase"/>
</dbReference>